<sequence>MDYYHFPDYEPEDEKDNIQNQNIGGNVSNSNVTQSGRDTYINSQVNHTYYYTLSPSEFLGSLNTLKGSRTNNIINHILAFLLLLCVGIGWFLLGLFTNCKFPLPYIFDVMKALLNPKNENELKCDEYDQNNLEKERFYYLHNQESQIWLLTQIISILSEGKQDPELTILEAIEKLEDIRGSISLMQ</sequence>
<evidence type="ECO:0000313" key="3">
    <source>
        <dbReference type="EMBL" id="MDG3494776.1"/>
    </source>
</evidence>
<keyword evidence="4" id="KW-1185">Reference proteome</keyword>
<feature type="compositionally biased region" description="Polar residues" evidence="1">
    <location>
        <begin position="18"/>
        <end position="31"/>
    </location>
</feature>
<evidence type="ECO:0000256" key="2">
    <source>
        <dbReference type="SAM" id="Phobius"/>
    </source>
</evidence>
<feature type="transmembrane region" description="Helical" evidence="2">
    <location>
        <begin position="73"/>
        <end position="96"/>
    </location>
</feature>
<proteinExistence type="predicted"/>
<evidence type="ECO:0000256" key="1">
    <source>
        <dbReference type="SAM" id="MobiDB-lite"/>
    </source>
</evidence>
<feature type="region of interest" description="Disordered" evidence="1">
    <location>
        <begin position="12"/>
        <end position="31"/>
    </location>
</feature>
<name>A0A9X4RHQ0_9CYAN</name>
<organism evidence="3 4">
    <name type="scientific">Pseudanabaena catenata USMAC16</name>
    <dbReference type="NCBI Taxonomy" id="1855837"/>
    <lineage>
        <taxon>Bacteria</taxon>
        <taxon>Bacillati</taxon>
        <taxon>Cyanobacteriota</taxon>
        <taxon>Cyanophyceae</taxon>
        <taxon>Pseudanabaenales</taxon>
        <taxon>Pseudanabaenaceae</taxon>
        <taxon>Pseudanabaena</taxon>
    </lineage>
</organism>
<protein>
    <submittedName>
        <fullName evidence="3">Uncharacterized protein</fullName>
    </submittedName>
</protein>
<comment type="caution">
    <text evidence="3">The sequence shown here is derived from an EMBL/GenBank/DDBJ whole genome shotgun (WGS) entry which is preliminary data.</text>
</comment>
<dbReference type="RefSeq" id="WP_009626869.1">
    <property type="nucleotide sequence ID" value="NZ_VBTY01000064.1"/>
</dbReference>
<keyword evidence="2" id="KW-0812">Transmembrane</keyword>
<reference evidence="3" key="1">
    <citation type="submission" date="2019-05" db="EMBL/GenBank/DDBJ databases">
        <title>Whole genome sequencing of Pseudanabaena catenata USMAC16.</title>
        <authorList>
            <person name="Khan Z."/>
            <person name="Omar W.M."/>
            <person name="Convey P."/>
            <person name="Merican F."/>
            <person name="Najimudin N."/>
        </authorList>
    </citation>
    <scope>NUCLEOTIDE SEQUENCE</scope>
    <source>
        <strain evidence="3">USMAC16</strain>
    </source>
</reference>
<gene>
    <name evidence="3" type="ORF">FEV09_09410</name>
</gene>
<keyword evidence="2" id="KW-0472">Membrane</keyword>
<dbReference type="AlphaFoldDB" id="A0A9X4RHQ0"/>
<evidence type="ECO:0000313" key="4">
    <source>
        <dbReference type="Proteomes" id="UP001152872"/>
    </source>
</evidence>
<accession>A0A9X4RHQ0</accession>
<dbReference type="EMBL" id="VBTY01000064">
    <property type="protein sequence ID" value="MDG3494776.1"/>
    <property type="molecule type" value="Genomic_DNA"/>
</dbReference>
<keyword evidence="2" id="KW-1133">Transmembrane helix</keyword>
<dbReference type="Proteomes" id="UP001152872">
    <property type="component" value="Unassembled WGS sequence"/>
</dbReference>